<dbReference type="InterPro" id="IPR036388">
    <property type="entry name" value="WH-like_DNA-bd_sf"/>
</dbReference>
<dbReference type="SUPFAM" id="SSF64288">
    <property type="entry name" value="Chorismate lyase-like"/>
    <property type="match status" value="1"/>
</dbReference>
<proteinExistence type="predicted"/>
<comment type="caution">
    <text evidence="5">The sequence shown here is derived from an EMBL/GenBank/DDBJ whole genome shotgun (WGS) entry which is preliminary data.</text>
</comment>
<dbReference type="EMBL" id="BAAAZO010000001">
    <property type="protein sequence ID" value="GAA3593008.1"/>
    <property type="molecule type" value="Genomic_DNA"/>
</dbReference>
<dbReference type="SUPFAM" id="SSF46785">
    <property type="entry name" value="Winged helix' DNA-binding domain"/>
    <property type="match status" value="1"/>
</dbReference>
<keyword evidence="6" id="KW-1185">Reference proteome</keyword>
<dbReference type="Gene3D" id="3.40.1410.10">
    <property type="entry name" value="Chorismate lyase-like"/>
    <property type="match status" value="1"/>
</dbReference>
<dbReference type="SMART" id="SM00345">
    <property type="entry name" value="HTH_GNTR"/>
    <property type="match status" value="1"/>
</dbReference>
<dbReference type="Proteomes" id="UP001501074">
    <property type="component" value="Unassembled WGS sequence"/>
</dbReference>
<organism evidence="5 6">
    <name type="scientific">Kineosporia mesophila</name>
    <dbReference type="NCBI Taxonomy" id="566012"/>
    <lineage>
        <taxon>Bacteria</taxon>
        <taxon>Bacillati</taxon>
        <taxon>Actinomycetota</taxon>
        <taxon>Actinomycetes</taxon>
        <taxon>Kineosporiales</taxon>
        <taxon>Kineosporiaceae</taxon>
        <taxon>Kineosporia</taxon>
    </lineage>
</organism>
<dbReference type="PANTHER" id="PTHR44846">
    <property type="entry name" value="MANNOSYL-D-GLYCERATE TRANSPORT/METABOLISM SYSTEM REPRESSOR MNGR-RELATED"/>
    <property type="match status" value="1"/>
</dbReference>
<dbReference type="CDD" id="cd07377">
    <property type="entry name" value="WHTH_GntR"/>
    <property type="match status" value="1"/>
</dbReference>
<dbReference type="SMART" id="SM00866">
    <property type="entry name" value="UTRA"/>
    <property type="match status" value="1"/>
</dbReference>
<keyword evidence="2" id="KW-0238">DNA-binding</keyword>
<dbReference type="InterPro" id="IPR036390">
    <property type="entry name" value="WH_DNA-bd_sf"/>
</dbReference>
<evidence type="ECO:0000313" key="5">
    <source>
        <dbReference type="EMBL" id="GAA3593008.1"/>
    </source>
</evidence>
<accession>A0ABP6YWL9</accession>
<sequence length="262" mass="28917">MTVDSGTSAWAVAIDRADPLPLWAQVHADLRKRLNDGQFTENFPGEMALVEAYDVSRHTVREALRRLRDEGVVIAGRGRRPRVAEGTRRITQPLGALYSLFASVEAEGLEQRSIVRALDVRTDPEVAARLSLSASTRLFHLERVRLADAEPLALDRVWLPADLAEPLLEADFTHTAVYRELERRCGVRLGGGEETIHAVLPSPDERELLGIDPQTAAFAIERRTQGPNGPAEYRRTLVRGDRFSVAVQFSTGGGYRVGLASS</sequence>
<evidence type="ECO:0000256" key="1">
    <source>
        <dbReference type="ARBA" id="ARBA00023015"/>
    </source>
</evidence>
<evidence type="ECO:0000256" key="3">
    <source>
        <dbReference type="ARBA" id="ARBA00023163"/>
    </source>
</evidence>
<dbReference type="PRINTS" id="PR00035">
    <property type="entry name" value="HTHGNTR"/>
</dbReference>
<dbReference type="InterPro" id="IPR050679">
    <property type="entry name" value="Bact_HTH_transcr_reg"/>
</dbReference>
<dbReference type="Pfam" id="PF00392">
    <property type="entry name" value="GntR"/>
    <property type="match status" value="1"/>
</dbReference>
<dbReference type="Gene3D" id="1.10.10.10">
    <property type="entry name" value="Winged helix-like DNA-binding domain superfamily/Winged helix DNA-binding domain"/>
    <property type="match status" value="1"/>
</dbReference>
<evidence type="ECO:0000259" key="4">
    <source>
        <dbReference type="PROSITE" id="PS50949"/>
    </source>
</evidence>
<dbReference type="PROSITE" id="PS50949">
    <property type="entry name" value="HTH_GNTR"/>
    <property type="match status" value="1"/>
</dbReference>
<evidence type="ECO:0000313" key="6">
    <source>
        <dbReference type="Proteomes" id="UP001501074"/>
    </source>
</evidence>
<keyword evidence="1" id="KW-0805">Transcription regulation</keyword>
<dbReference type="Pfam" id="PF07702">
    <property type="entry name" value="UTRA"/>
    <property type="match status" value="1"/>
</dbReference>
<keyword evidence="3" id="KW-0804">Transcription</keyword>
<dbReference type="PANTHER" id="PTHR44846:SF17">
    <property type="entry name" value="GNTR-FAMILY TRANSCRIPTIONAL REGULATOR"/>
    <property type="match status" value="1"/>
</dbReference>
<feature type="domain" description="HTH gntR-type" evidence="4">
    <location>
        <begin position="20"/>
        <end position="86"/>
    </location>
</feature>
<protein>
    <recommendedName>
        <fullName evidence="4">HTH gntR-type domain-containing protein</fullName>
    </recommendedName>
</protein>
<name>A0ABP6YWL9_9ACTN</name>
<dbReference type="InterPro" id="IPR000524">
    <property type="entry name" value="Tscrpt_reg_HTH_GntR"/>
</dbReference>
<dbReference type="InterPro" id="IPR011663">
    <property type="entry name" value="UTRA"/>
</dbReference>
<reference evidence="6" key="1">
    <citation type="journal article" date="2019" name="Int. J. Syst. Evol. Microbiol.">
        <title>The Global Catalogue of Microorganisms (GCM) 10K type strain sequencing project: providing services to taxonomists for standard genome sequencing and annotation.</title>
        <authorList>
            <consortium name="The Broad Institute Genomics Platform"/>
            <consortium name="The Broad Institute Genome Sequencing Center for Infectious Disease"/>
            <person name="Wu L."/>
            <person name="Ma J."/>
        </authorList>
    </citation>
    <scope>NUCLEOTIDE SEQUENCE [LARGE SCALE GENOMIC DNA]</scope>
    <source>
        <strain evidence="6">JCM 16902</strain>
    </source>
</reference>
<dbReference type="InterPro" id="IPR028978">
    <property type="entry name" value="Chorismate_lyase_/UTRA_dom_sf"/>
</dbReference>
<gene>
    <name evidence="5" type="ORF">GCM10022223_04770</name>
</gene>
<evidence type="ECO:0000256" key="2">
    <source>
        <dbReference type="ARBA" id="ARBA00023125"/>
    </source>
</evidence>